<sequence length="398" mass="42609">MFSCLPISIWPRPRGGGGGAGGGVTELETTTSSCATEAIRRKHVFEVCGYGSLLSRVGAGSFVRSAAFEVGGHDWAVRYFPAGDGKGGAAAVQQPGFASAFAVLLTPVAEVRASCNLTLVSRQRGTPDVVSRTAPTKFVHGGGGVAGAPALGSSTFVKRSQLEAPESAYVCGDSIRIECVVTVFKFKKANPSTAAARVNVPITPTLSNDLVRLLETKEGADVTFKVEGEVFAAHATVLAMRSPVFKAELYGPMREKRGHQHISIEDMQPDVFRALLHFIYTDTMFPVIDDDLGGDGNKEFIKHLLVAADRYNVQGLEFICEKTLCEGLTIATVASMFALADQHNCSRLRDACVEFITASDTLADVVESKGYRHLKSLCPDVMIDLFEKATKSQKIHSA</sequence>
<dbReference type="InterPro" id="IPR045005">
    <property type="entry name" value="BPM1-6"/>
</dbReference>
<dbReference type="Gene3D" id="2.60.210.10">
    <property type="entry name" value="Apoptosis, Tumor Necrosis Factor Receptor Associated Protein 2, Chain A"/>
    <property type="match status" value="1"/>
</dbReference>
<evidence type="ECO:0000313" key="6">
    <source>
        <dbReference type="Proteomes" id="UP001497457"/>
    </source>
</evidence>
<gene>
    <name evidence="5" type="ORF">URODEC1_LOCUS70343</name>
</gene>
<dbReference type="InterPro" id="IPR011333">
    <property type="entry name" value="SKP1/BTB/POZ_sf"/>
</dbReference>
<dbReference type="PROSITE" id="PS50144">
    <property type="entry name" value="MATH"/>
    <property type="match status" value="1"/>
</dbReference>
<feature type="domain" description="MATH" evidence="4">
    <location>
        <begin position="40"/>
        <end position="181"/>
    </location>
</feature>
<reference evidence="5 6" key="2">
    <citation type="submission" date="2024-10" db="EMBL/GenBank/DDBJ databases">
        <authorList>
            <person name="Ryan C."/>
        </authorList>
    </citation>
    <scope>NUCLEOTIDE SEQUENCE [LARGE SCALE GENOMIC DNA]</scope>
</reference>
<dbReference type="InterPro" id="IPR002083">
    <property type="entry name" value="MATH/TRAF_dom"/>
</dbReference>
<dbReference type="PANTHER" id="PTHR26379:SF474">
    <property type="entry name" value="OS08G0228200 PROTEIN"/>
    <property type="match status" value="1"/>
</dbReference>
<dbReference type="Proteomes" id="UP001497457">
    <property type="component" value="Chromosome 28b"/>
</dbReference>
<evidence type="ECO:0000259" key="4">
    <source>
        <dbReference type="PROSITE" id="PS50144"/>
    </source>
</evidence>
<accession>A0ABC9C0Q3</accession>
<dbReference type="InterPro" id="IPR008974">
    <property type="entry name" value="TRAF-like"/>
</dbReference>
<evidence type="ECO:0000259" key="3">
    <source>
        <dbReference type="PROSITE" id="PS50097"/>
    </source>
</evidence>
<feature type="domain" description="BTB" evidence="3">
    <location>
        <begin position="220"/>
        <end position="284"/>
    </location>
</feature>
<comment type="similarity">
    <text evidence="2">Belongs to the Tdpoz family.</text>
</comment>
<proteinExistence type="inferred from homology"/>
<dbReference type="Pfam" id="PF24570">
    <property type="entry name" value="BACK_BPM_SPOP"/>
    <property type="match status" value="1"/>
</dbReference>
<dbReference type="Gene3D" id="3.30.710.10">
    <property type="entry name" value="Potassium Channel Kv1.1, Chain A"/>
    <property type="match status" value="1"/>
</dbReference>
<dbReference type="Pfam" id="PF00651">
    <property type="entry name" value="BTB"/>
    <property type="match status" value="1"/>
</dbReference>
<dbReference type="SUPFAM" id="SSF49599">
    <property type="entry name" value="TRAF domain-like"/>
    <property type="match status" value="1"/>
</dbReference>
<dbReference type="InterPro" id="IPR000210">
    <property type="entry name" value="BTB/POZ_dom"/>
</dbReference>
<dbReference type="Gene3D" id="1.25.40.420">
    <property type="match status" value="1"/>
</dbReference>
<name>A0ABC9C0Q3_9POAL</name>
<evidence type="ECO:0000256" key="2">
    <source>
        <dbReference type="ARBA" id="ARBA00010846"/>
    </source>
</evidence>
<dbReference type="Pfam" id="PF22486">
    <property type="entry name" value="MATH_2"/>
    <property type="match status" value="1"/>
</dbReference>
<dbReference type="AlphaFoldDB" id="A0ABC9C0Q3"/>
<dbReference type="CDD" id="cd00121">
    <property type="entry name" value="MATH"/>
    <property type="match status" value="1"/>
</dbReference>
<dbReference type="PROSITE" id="PS50097">
    <property type="entry name" value="BTB"/>
    <property type="match status" value="1"/>
</dbReference>
<dbReference type="EMBL" id="OZ075138">
    <property type="protein sequence ID" value="CAL5011199.1"/>
    <property type="molecule type" value="Genomic_DNA"/>
</dbReference>
<organism evidence="5 6">
    <name type="scientific">Urochloa decumbens</name>
    <dbReference type="NCBI Taxonomy" id="240449"/>
    <lineage>
        <taxon>Eukaryota</taxon>
        <taxon>Viridiplantae</taxon>
        <taxon>Streptophyta</taxon>
        <taxon>Embryophyta</taxon>
        <taxon>Tracheophyta</taxon>
        <taxon>Spermatophyta</taxon>
        <taxon>Magnoliopsida</taxon>
        <taxon>Liliopsida</taxon>
        <taxon>Poales</taxon>
        <taxon>Poaceae</taxon>
        <taxon>PACMAD clade</taxon>
        <taxon>Panicoideae</taxon>
        <taxon>Panicodae</taxon>
        <taxon>Paniceae</taxon>
        <taxon>Melinidinae</taxon>
        <taxon>Urochloa</taxon>
    </lineage>
</organism>
<dbReference type="SUPFAM" id="SSF54695">
    <property type="entry name" value="POZ domain"/>
    <property type="match status" value="1"/>
</dbReference>
<evidence type="ECO:0000256" key="1">
    <source>
        <dbReference type="ARBA" id="ARBA00004906"/>
    </source>
</evidence>
<dbReference type="InterPro" id="IPR056423">
    <property type="entry name" value="BACK_BPM_SPOP"/>
</dbReference>
<keyword evidence="6" id="KW-1185">Reference proteome</keyword>
<protein>
    <submittedName>
        <fullName evidence="5">Uncharacterized protein</fullName>
    </submittedName>
</protein>
<comment type="pathway">
    <text evidence="1">Protein modification; protein ubiquitination.</text>
</comment>
<reference evidence="6" key="1">
    <citation type="submission" date="2024-06" db="EMBL/GenBank/DDBJ databases">
        <authorList>
            <person name="Ryan C."/>
        </authorList>
    </citation>
    <scope>NUCLEOTIDE SEQUENCE [LARGE SCALE GENOMIC DNA]</scope>
</reference>
<evidence type="ECO:0000313" key="5">
    <source>
        <dbReference type="EMBL" id="CAL5011199.1"/>
    </source>
</evidence>
<dbReference type="SMART" id="SM00225">
    <property type="entry name" value="BTB"/>
    <property type="match status" value="1"/>
</dbReference>
<dbReference type="PANTHER" id="PTHR26379">
    <property type="entry name" value="BTB/POZ AND MATH DOMAIN-CONTAINING PROTEIN 1"/>
    <property type="match status" value="1"/>
</dbReference>